<reference evidence="2 3" key="1">
    <citation type="submission" date="2020-10" db="EMBL/GenBank/DDBJ databases">
        <title>Complete genome sequence of Cupriavidus basilensis CCUG 49340T.</title>
        <authorList>
            <person name="Salva-Serra F."/>
            <person name="Donoso R.A."/>
            <person name="Cho K.H."/>
            <person name="Yoo J.A."/>
            <person name="Lee K."/>
            <person name="Yoon S.-H."/>
            <person name="Perez-Pantoja D."/>
            <person name="Moore E.R.B."/>
        </authorList>
    </citation>
    <scope>NUCLEOTIDE SEQUENCE [LARGE SCALE GENOMIC DNA]</scope>
    <source>
        <strain evidence="3">CCUG 49340</strain>
        <plasmid evidence="2 3">pRK1-3</plasmid>
    </source>
</reference>
<dbReference type="AlphaFoldDB" id="A0A643FSM0"/>
<dbReference type="RefSeq" id="WP_150986941.1">
    <property type="nucleotide sequence ID" value="NZ_CP062807.1"/>
</dbReference>
<dbReference type="Proteomes" id="UP000397656">
    <property type="component" value="Plasmid pRK1-3"/>
</dbReference>
<feature type="compositionally biased region" description="Polar residues" evidence="1">
    <location>
        <begin position="238"/>
        <end position="247"/>
    </location>
</feature>
<evidence type="ECO:0000313" key="2">
    <source>
        <dbReference type="EMBL" id="QOT82244.1"/>
    </source>
</evidence>
<name>A0A643FSM0_9BURK</name>
<feature type="compositionally biased region" description="Basic and acidic residues" evidence="1">
    <location>
        <begin position="150"/>
        <end position="162"/>
    </location>
</feature>
<dbReference type="GeneID" id="98407106"/>
<geneLocation type="plasmid" evidence="2 3">
    <name>pRK1-3</name>
</geneLocation>
<sequence>MRNRLLQITRSVIAYLPELKPYTGSVVGCLLMQQMDFWFNQKPDGFYKFLSPASEHPDYRDGDSWTEELAISEAEFRTAADKICHRWPSKSAFDAADDKFQGKFYCSVYDRRRQLTTYFRNHPLVDACLDELAERNVTRVSSNESLTRRYEISRERGSDRQFTRQNGPQAPVFPVNQEPSATGSEEIQLPVNQDSSFTGNAHDLVTADSPPEATGTEPEPVPVGEESPSEEMSKPEFQQAQKTSLPNETKKTGSKTSKQLQPENRGCSSSDGLVFPESLTQTERIAVESMLSGCPLAYRQDVLDEIAGYKRAGTIRSSVIALTRQLIEAVKAGSFSLNVGAAVKDARESAAGMARRFAAATSMQIDPSTLSMDTINKLPPALRAKTLASIGRAE</sequence>
<evidence type="ECO:0000313" key="3">
    <source>
        <dbReference type="Proteomes" id="UP000397656"/>
    </source>
</evidence>
<accession>A0A643FSM0</accession>
<feature type="compositionally biased region" description="Polar residues" evidence="1">
    <location>
        <begin position="177"/>
        <end position="199"/>
    </location>
</feature>
<feature type="compositionally biased region" description="Low complexity" evidence="1">
    <location>
        <begin position="214"/>
        <end position="226"/>
    </location>
</feature>
<feature type="compositionally biased region" description="Polar residues" evidence="1">
    <location>
        <begin position="254"/>
        <end position="271"/>
    </location>
</feature>
<dbReference type="EMBL" id="CP062807">
    <property type="protein sequence ID" value="QOT82244.1"/>
    <property type="molecule type" value="Genomic_DNA"/>
</dbReference>
<evidence type="ECO:0000256" key="1">
    <source>
        <dbReference type="SAM" id="MobiDB-lite"/>
    </source>
</evidence>
<proteinExistence type="predicted"/>
<organism evidence="2 3">
    <name type="scientific">Cupriavidus basilensis</name>
    <dbReference type="NCBI Taxonomy" id="68895"/>
    <lineage>
        <taxon>Bacteria</taxon>
        <taxon>Pseudomonadati</taxon>
        <taxon>Pseudomonadota</taxon>
        <taxon>Betaproteobacteria</taxon>
        <taxon>Burkholderiales</taxon>
        <taxon>Burkholderiaceae</taxon>
        <taxon>Cupriavidus</taxon>
    </lineage>
</organism>
<feature type="region of interest" description="Disordered" evidence="1">
    <location>
        <begin position="150"/>
        <end position="273"/>
    </location>
</feature>
<keyword evidence="2" id="KW-0614">Plasmid</keyword>
<gene>
    <name evidence="2" type="ORF">F7R26_039740</name>
</gene>
<protein>
    <submittedName>
        <fullName evidence="2">Uncharacterized protein</fullName>
    </submittedName>
</protein>